<proteinExistence type="predicted"/>
<protein>
    <submittedName>
        <fullName evidence="1">Uncharacterized protein</fullName>
    </submittedName>
</protein>
<evidence type="ECO:0000313" key="2">
    <source>
        <dbReference type="Proteomes" id="UP000537204"/>
    </source>
</evidence>
<name>A0A7W8ZLI3_9SPHI</name>
<accession>A0A7W8ZLI3</accession>
<comment type="caution">
    <text evidence="1">The sequence shown here is derived from an EMBL/GenBank/DDBJ whole genome shotgun (WGS) entry which is preliminary data.</text>
</comment>
<dbReference type="Proteomes" id="UP000537204">
    <property type="component" value="Unassembled WGS sequence"/>
</dbReference>
<organism evidence="1 2">
    <name type="scientific">Pedobacter cryoconitis</name>
    <dbReference type="NCBI Taxonomy" id="188932"/>
    <lineage>
        <taxon>Bacteria</taxon>
        <taxon>Pseudomonadati</taxon>
        <taxon>Bacteroidota</taxon>
        <taxon>Sphingobacteriia</taxon>
        <taxon>Sphingobacteriales</taxon>
        <taxon>Sphingobacteriaceae</taxon>
        <taxon>Pedobacter</taxon>
    </lineage>
</organism>
<sequence>MYLVAIGNIPIAIFIRQKEFTCGNHHVLQRKAEINKGLSWGLEQHMIASSPITK</sequence>
<dbReference type="AlphaFoldDB" id="A0A7W8ZLI3"/>
<gene>
    <name evidence="1" type="ORF">HDE68_002127</name>
</gene>
<reference evidence="1 2" key="1">
    <citation type="submission" date="2020-08" db="EMBL/GenBank/DDBJ databases">
        <title>Genomic Encyclopedia of Type Strains, Phase IV (KMG-V): Genome sequencing to study the core and pangenomes of soil and plant-associated prokaryotes.</title>
        <authorList>
            <person name="Whitman W."/>
        </authorList>
    </citation>
    <scope>NUCLEOTIDE SEQUENCE [LARGE SCALE GENOMIC DNA]</scope>
    <source>
        <strain evidence="1 2">S3M1</strain>
    </source>
</reference>
<evidence type="ECO:0000313" key="1">
    <source>
        <dbReference type="EMBL" id="MBB5636239.1"/>
    </source>
</evidence>
<dbReference type="RefSeq" id="WP_184660649.1">
    <property type="nucleotide sequence ID" value="NZ_JACHCD010000003.1"/>
</dbReference>
<dbReference type="EMBL" id="JACHCE010000002">
    <property type="protein sequence ID" value="MBB5636239.1"/>
    <property type="molecule type" value="Genomic_DNA"/>
</dbReference>